<dbReference type="AlphaFoldDB" id="A0A0U1PXH2"/>
<dbReference type="FunFam" id="1.10.8.350:FF:000001">
    <property type="entry name" value="Lytic murein transglycosylase B"/>
    <property type="match status" value="1"/>
</dbReference>
<name>A0A0U1PXH2_9BURK</name>
<dbReference type="PANTHER" id="PTHR30163">
    <property type="entry name" value="MEMBRANE-BOUND LYTIC MUREIN TRANSGLYCOSYLASE B"/>
    <property type="match status" value="1"/>
</dbReference>
<dbReference type="GO" id="GO:0009253">
    <property type="term" value="P:peptidoglycan catabolic process"/>
    <property type="evidence" value="ECO:0007669"/>
    <property type="project" value="TreeGrafter"/>
</dbReference>
<dbReference type="STRING" id="1610491.AAV94_11825"/>
<dbReference type="InterPro" id="IPR031304">
    <property type="entry name" value="SLT_2"/>
</dbReference>
<feature type="domain" description="Transglycosylase SLT" evidence="3">
    <location>
        <begin position="30"/>
        <end position="332"/>
    </location>
</feature>
<protein>
    <recommendedName>
        <fullName evidence="3">Transglycosylase SLT domain-containing protein</fullName>
    </recommendedName>
</protein>
<organism evidence="4 5">
    <name type="scientific">Lampropedia cohaerens</name>
    <dbReference type="NCBI Taxonomy" id="1610491"/>
    <lineage>
        <taxon>Bacteria</taxon>
        <taxon>Pseudomonadati</taxon>
        <taxon>Pseudomonadota</taxon>
        <taxon>Betaproteobacteria</taxon>
        <taxon>Burkholderiales</taxon>
        <taxon>Comamonadaceae</taxon>
        <taxon>Lampropedia</taxon>
    </lineage>
</organism>
<evidence type="ECO:0000259" key="3">
    <source>
        <dbReference type="Pfam" id="PF13406"/>
    </source>
</evidence>
<dbReference type="EMBL" id="LBNQ01000035">
    <property type="protein sequence ID" value="KKW67219.1"/>
    <property type="molecule type" value="Genomic_DNA"/>
</dbReference>
<dbReference type="InterPro" id="IPR043426">
    <property type="entry name" value="MltB-like"/>
</dbReference>
<sequence length="352" mass="38635">MVAAPTANAQPAPQAASAQEAQQRQWRMQLQTFAGSLTDDAELPAQWVAQVLGQAQYNARVKRLMTPAPGTTTTVRDWQAYRARLLTSARIESGVMFWRRHQRTLQDAELRWGVPASVIVGIIGIESSYGQNTGNIRVLDALATLAFDYPSEHPRALERADYFRRELVQFLRMARSNGLDPLQLRGSYAGAMGIPQFMPSSWMLYGQDFDGDGRVNLIDSPEDAIGSVANYLAAHGWRAGQPAYFDVALQADDAQKAALLAPSILPTFDQPGLVALGAQLLPAGQRYDGQMALIELRNGAQPAEYVIGTENFYAVTRYNQSSYYALAVLQLGEAVQQRLQQQATSVAPPANF</sequence>
<dbReference type="SUPFAM" id="SSF53955">
    <property type="entry name" value="Lysozyme-like"/>
    <property type="match status" value="1"/>
</dbReference>
<reference evidence="4 5" key="1">
    <citation type="submission" date="2015-05" db="EMBL/GenBank/DDBJ databases">
        <title>Draft genome sequence of Lampropedia sp. CT6, isolated from the microbial mat of a hot water spring, located at Manikaran, India.</title>
        <authorList>
            <person name="Tripathi C."/>
            <person name="Rani P."/>
            <person name="Mahato N.K."/>
            <person name="Lal R."/>
        </authorList>
    </citation>
    <scope>NUCLEOTIDE SEQUENCE [LARGE SCALE GENOMIC DNA]</scope>
    <source>
        <strain evidence="4 5">CT6</strain>
    </source>
</reference>
<gene>
    <name evidence="4" type="ORF">AAV94_11825</name>
</gene>
<dbReference type="PANTHER" id="PTHR30163:SF9">
    <property type="entry name" value="MEMBRANE-BOUND LYTIC MUREIN TRANSGLYCOSYLASE B"/>
    <property type="match status" value="1"/>
</dbReference>
<dbReference type="Proteomes" id="UP000050580">
    <property type="component" value="Unassembled WGS sequence"/>
</dbReference>
<dbReference type="InterPro" id="IPR023346">
    <property type="entry name" value="Lysozyme-like_dom_sf"/>
</dbReference>
<evidence type="ECO:0000256" key="2">
    <source>
        <dbReference type="SAM" id="MobiDB-lite"/>
    </source>
</evidence>
<accession>A0A0U1PXH2</accession>
<dbReference type="Gene3D" id="1.10.8.350">
    <property type="entry name" value="Bacterial muramidase"/>
    <property type="match status" value="1"/>
</dbReference>
<dbReference type="NCBIfam" id="TIGR02282">
    <property type="entry name" value="MltB"/>
    <property type="match status" value="1"/>
</dbReference>
<dbReference type="GO" id="GO:0008933">
    <property type="term" value="F:peptidoglycan lytic transglycosylase activity"/>
    <property type="evidence" value="ECO:0007669"/>
    <property type="project" value="TreeGrafter"/>
</dbReference>
<dbReference type="CDD" id="cd13399">
    <property type="entry name" value="Slt35-like"/>
    <property type="match status" value="1"/>
</dbReference>
<feature type="active site" evidence="1">
    <location>
        <position position="126"/>
    </location>
</feature>
<evidence type="ECO:0000313" key="5">
    <source>
        <dbReference type="Proteomes" id="UP000050580"/>
    </source>
</evidence>
<proteinExistence type="predicted"/>
<evidence type="ECO:0000256" key="1">
    <source>
        <dbReference type="PIRSR" id="PIRSR611757-1"/>
    </source>
</evidence>
<dbReference type="InterPro" id="IPR011757">
    <property type="entry name" value="Lytic_transglycosylase_MltB"/>
</dbReference>
<dbReference type="PATRIC" id="fig|1610491.3.peg.2531"/>
<evidence type="ECO:0000313" key="4">
    <source>
        <dbReference type="EMBL" id="KKW67219.1"/>
    </source>
</evidence>
<keyword evidence="5" id="KW-1185">Reference proteome</keyword>
<dbReference type="Pfam" id="PF13406">
    <property type="entry name" value="SLT_2"/>
    <property type="match status" value="1"/>
</dbReference>
<dbReference type="Gene3D" id="1.10.530.10">
    <property type="match status" value="1"/>
</dbReference>
<feature type="region of interest" description="Disordered" evidence="2">
    <location>
        <begin position="1"/>
        <end position="21"/>
    </location>
</feature>
<comment type="caution">
    <text evidence="4">The sequence shown here is derived from an EMBL/GenBank/DDBJ whole genome shotgun (WGS) entry which is preliminary data.</text>
</comment>